<feature type="compositionally biased region" description="Basic residues" evidence="7">
    <location>
        <begin position="38"/>
        <end position="51"/>
    </location>
</feature>
<feature type="region of interest" description="Disordered" evidence="7">
    <location>
        <begin position="626"/>
        <end position="677"/>
    </location>
</feature>
<name>A0A068RZR1_9FUNG</name>
<dbReference type="PANTHER" id="PTHR12983">
    <property type="entry name" value="RING FINGER 10 FAMILY MEMBER"/>
    <property type="match status" value="1"/>
</dbReference>
<protein>
    <submittedName>
        <fullName evidence="9">Alkylbase dna n-glycosylase</fullName>
    </submittedName>
</protein>
<accession>A0A068RZR1</accession>
<reference evidence="9" key="1">
    <citation type="submission" date="2013-08" db="EMBL/GenBank/DDBJ databases">
        <title>Gene expansion shapes genome architecture in the human pathogen Lichtheimia corymbifera: an evolutionary genomics analysis in the ancient terrestrial Mucorales (Mucoromycotina).</title>
        <authorList>
            <person name="Schwartze V.U."/>
            <person name="Winter S."/>
            <person name="Shelest E."/>
            <person name="Marcet-Houben M."/>
            <person name="Horn F."/>
            <person name="Wehner S."/>
            <person name="Hoffmann K."/>
            <person name="Riege K."/>
            <person name="Sammeth M."/>
            <person name="Nowrousian M."/>
            <person name="Valiante V."/>
            <person name="Linde J."/>
            <person name="Jacobsen I.D."/>
            <person name="Marz M."/>
            <person name="Brakhage A.A."/>
            <person name="Gabaldon T."/>
            <person name="Bocker S."/>
            <person name="Voigt K."/>
        </authorList>
    </citation>
    <scope>NUCLEOTIDE SEQUENCE [LARGE SCALE GENOMIC DNA]</scope>
    <source>
        <strain evidence="9">FSU 9682</strain>
    </source>
</reference>
<dbReference type="InterPro" id="IPR003903">
    <property type="entry name" value="UIM_dom"/>
</dbReference>
<dbReference type="InterPro" id="IPR017907">
    <property type="entry name" value="Znf_RING_CS"/>
</dbReference>
<dbReference type="OrthoDB" id="302966at2759"/>
<comment type="subcellular location">
    <subcellularLocation>
        <location evidence="1">Cytoplasm</location>
    </subcellularLocation>
</comment>
<feature type="domain" description="RING-type" evidence="8">
    <location>
        <begin position="190"/>
        <end position="234"/>
    </location>
</feature>
<dbReference type="SMART" id="SM00726">
    <property type="entry name" value="UIM"/>
    <property type="match status" value="1"/>
</dbReference>
<dbReference type="PROSITE" id="PS50089">
    <property type="entry name" value="ZF_RING_2"/>
    <property type="match status" value="1"/>
</dbReference>
<evidence type="ECO:0000313" key="10">
    <source>
        <dbReference type="Proteomes" id="UP000027586"/>
    </source>
</evidence>
<feature type="compositionally biased region" description="Basic and acidic residues" evidence="7">
    <location>
        <begin position="73"/>
        <end position="91"/>
    </location>
</feature>
<evidence type="ECO:0000256" key="2">
    <source>
        <dbReference type="ARBA" id="ARBA00022490"/>
    </source>
</evidence>
<evidence type="ECO:0000256" key="3">
    <source>
        <dbReference type="ARBA" id="ARBA00022723"/>
    </source>
</evidence>
<dbReference type="InterPro" id="IPR018957">
    <property type="entry name" value="Znf_C3HC4_RING-type"/>
</dbReference>
<evidence type="ECO:0000256" key="7">
    <source>
        <dbReference type="SAM" id="MobiDB-lite"/>
    </source>
</evidence>
<dbReference type="AlphaFoldDB" id="A0A068RZR1"/>
<feature type="region of interest" description="Disordered" evidence="7">
    <location>
        <begin position="1"/>
        <end position="103"/>
    </location>
</feature>
<evidence type="ECO:0000256" key="5">
    <source>
        <dbReference type="ARBA" id="ARBA00022833"/>
    </source>
</evidence>
<keyword evidence="2" id="KW-0963">Cytoplasm</keyword>
<keyword evidence="4 6" id="KW-0863">Zinc-finger</keyword>
<proteinExistence type="predicted"/>
<dbReference type="GO" id="GO:0045944">
    <property type="term" value="P:positive regulation of transcription by RNA polymerase II"/>
    <property type="evidence" value="ECO:0007669"/>
    <property type="project" value="TreeGrafter"/>
</dbReference>
<dbReference type="Gene3D" id="3.30.40.10">
    <property type="entry name" value="Zinc/RING finger domain, C3HC4 (zinc finger)"/>
    <property type="match status" value="1"/>
</dbReference>
<dbReference type="SMART" id="SM00184">
    <property type="entry name" value="RING"/>
    <property type="match status" value="1"/>
</dbReference>
<dbReference type="GO" id="GO:0000976">
    <property type="term" value="F:transcription cis-regulatory region binding"/>
    <property type="evidence" value="ECO:0007669"/>
    <property type="project" value="TreeGrafter"/>
</dbReference>
<dbReference type="PANTHER" id="PTHR12983:SF9">
    <property type="entry name" value="E3 UBIQUITIN-PROTEIN LIGASE RNF10"/>
    <property type="match status" value="1"/>
</dbReference>
<dbReference type="EMBL" id="CBTN010000027">
    <property type="protein sequence ID" value="CDH55082.1"/>
    <property type="molecule type" value="Genomic_DNA"/>
</dbReference>
<dbReference type="STRING" id="1263082.A0A068RZR1"/>
<sequence length="677" mass="78041">MNVNAPTFVPSSVTTTTPASDGQKALTTTTTTHQHVPRDKKQKRRNNHRSNKSAPAATTTHDRPPNHQTHQSRAREPRSQRNKRDDHHQVEHAAPPSDPVVDKKGRVSLNHLLNFTFPERQAPPPTHGPRRRHVQHAPYNKERFLNANFRFIVSATGEYQVHLADPDCAFEWDMVEQVLLIASSEEEQACPICLSPPSAARVTKCGHVFCLPCVLHYLALRENPKRQWRKCPICWDAIYERDIKPVKLLVSLWSARRIRSGDHLDMSLIYRTAGSTLAFPISDTWPLQDSVVDAYLGRNTPLTPWQFTPNAMHFARFMLASPDYLVDEFLRDRSELQEAIKDAKEWGSTDEIPFILDAVERVDVAIDRAKRQHSKKIDLAIHTSKTMFEVAASSDIKPSRVTIESAAEEKLSTNEKQQDDKADEVPMAYLVQQQQHIGNGHASDLKQQQQQQQQKQHQPSSTAVHTDYYFFQANDGQHVYLHPLDSRVMKHEYGDYSHFPLKLQVKVEGVEETSMTEDLRKRFKYLSHLPLACDVTFVEVDLKTLVSKATLNVFGNELKQRDKKRQERVRREERMRKAAEARQKKQTRRYEEENRRLMDSDPFFQINQPMRPEENDEMLARAIEISTQEQGNSSGPRTVWGTRAVPTQEEEQAAQSNEWADHIIITTKKKKNKHRKK</sequence>
<dbReference type="InterPro" id="IPR013083">
    <property type="entry name" value="Znf_RING/FYVE/PHD"/>
</dbReference>
<dbReference type="SUPFAM" id="SSF57850">
    <property type="entry name" value="RING/U-box"/>
    <property type="match status" value="1"/>
</dbReference>
<comment type="caution">
    <text evidence="9">The sequence shown here is derived from an EMBL/GenBank/DDBJ whole genome shotgun (WGS) entry which is preliminary data.</text>
</comment>
<organism evidence="9 10">
    <name type="scientific">Lichtheimia corymbifera JMRC:FSU:9682</name>
    <dbReference type="NCBI Taxonomy" id="1263082"/>
    <lineage>
        <taxon>Eukaryota</taxon>
        <taxon>Fungi</taxon>
        <taxon>Fungi incertae sedis</taxon>
        <taxon>Mucoromycota</taxon>
        <taxon>Mucoromycotina</taxon>
        <taxon>Mucoromycetes</taxon>
        <taxon>Mucorales</taxon>
        <taxon>Lichtheimiaceae</taxon>
        <taxon>Lichtheimia</taxon>
    </lineage>
</organism>
<feature type="compositionally biased region" description="Basic residues" evidence="7">
    <location>
        <begin position="667"/>
        <end position="677"/>
    </location>
</feature>
<feature type="region of interest" description="Disordered" evidence="7">
    <location>
        <begin position="439"/>
        <end position="459"/>
    </location>
</feature>
<dbReference type="GO" id="GO:0008270">
    <property type="term" value="F:zinc ion binding"/>
    <property type="evidence" value="ECO:0007669"/>
    <property type="project" value="UniProtKB-KW"/>
</dbReference>
<dbReference type="InterPro" id="IPR039739">
    <property type="entry name" value="MAG2/RNF10"/>
</dbReference>
<dbReference type="PROSITE" id="PS50330">
    <property type="entry name" value="UIM"/>
    <property type="match status" value="1"/>
</dbReference>
<evidence type="ECO:0000256" key="6">
    <source>
        <dbReference type="PROSITE-ProRule" id="PRU00175"/>
    </source>
</evidence>
<feature type="compositionally biased region" description="Low complexity" evidence="7">
    <location>
        <begin position="446"/>
        <end position="458"/>
    </location>
</feature>
<keyword evidence="10" id="KW-1185">Reference proteome</keyword>
<dbReference type="PROSITE" id="PS00518">
    <property type="entry name" value="ZF_RING_1"/>
    <property type="match status" value="1"/>
</dbReference>
<feature type="compositionally biased region" description="Basic and acidic residues" evidence="7">
    <location>
        <begin position="569"/>
        <end position="596"/>
    </location>
</feature>
<dbReference type="Pfam" id="PF00097">
    <property type="entry name" value="zf-C3HC4"/>
    <property type="match status" value="1"/>
</dbReference>
<feature type="compositionally biased region" description="Low complexity" evidence="7">
    <location>
        <begin position="1"/>
        <end position="20"/>
    </location>
</feature>
<evidence type="ECO:0000313" key="9">
    <source>
        <dbReference type="EMBL" id="CDH55082.1"/>
    </source>
</evidence>
<evidence type="ECO:0000256" key="1">
    <source>
        <dbReference type="ARBA" id="ARBA00004496"/>
    </source>
</evidence>
<feature type="region of interest" description="Disordered" evidence="7">
    <location>
        <begin position="560"/>
        <end position="596"/>
    </location>
</feature>
<gene>
    <name evidence="9" type="ORF">LCOR_06267.1</name>
</gene>
<feature type="compositionally biased region" description="Polar residues" evidence="7">
    <location>
        <begin position="626"/>
        <end position="636"/>
    </location>
</feature>
<dbReference type="CDD" id="cd16536">
    <property type="entry name" value="RING-HC_RNF10"/>
    <property type="match status" value="1"/>
</dbReference>
<evidence type="ECO:0000259" key="8">
    <source>
        <dbReference type="PROSITE" id="PS50089"/>
    </source>
</evidence>
<evidence type="ECO:0000256" key="4">
    <source>
        <dbReference type="ARBA" id="ARBA00022771"/>
    </source>
</evidence>
<dbReference type="Proteomes" id="UP000027586">
    <property type="component" value="Unassembled WGS sequence"/>
</dbReference>
<dbReference type="VEuPathDB" id="FungiDB:LCOR_06267.1"/>
<dbReference type="InterPro" id="IPR001841">
    <property type="entry name" value="Znf_RING"/>
</dbReference>
<keyword evidence="3" id="KW-0479">Metal-binding</keyword>
<keyword evidence="5" id="KW-0862">Zinc</keyword>
<dbReference type="GO" id="GO:0005737">
    <property type="term" value="C:cytoplasm"/>
    <property type="evidence" value="ECO:0007669"/>
    <property type="project" value="UniProtKB-SubCell"/>
</dbReference>